<dbReference type="GO" id="GO:0003700">
    <property type="term" value="F:DNA-binding transcription factor activity"/>
    <property type="evidence" value="ECO:0007669"/>
    <property type="project" value="InterPro"/>
</dbReference>
<dbReference type="PROSITE" id="PS50110">
    <property type="entry name" value="RESPONSE_REGULATORY"/>
    <property type="match status" value="1"/>
</dbReference>
<name>A0A6B3TPI0_9BACI</name>
<dbReference type="Gene3D" id="1.10.10.60">
    <property type="entry name" value="Homeodomain-like"/>
    <property type="match status" value="2"/>
</dbReference>
<keyword evidence="1" id="KW-0805">Transcription regulation</keyword>
<dbReference type="InterPro" id="IPR011006">
    <property type="entry name" value="CheY-like_superfamily"/>
</dbReference>
<keyword evidence="3" id="KW-0804">Transcription</keyword>
<feature type="domain" description="HTH araC/xylS-type" evidence="5">
    <location>
        <begin position="392"/>
        <end position="491"/>
    </location>
</feature>
<protein>
    <submittedName>
        <fullName evidence="7">Helix-turn-helix domain-containing protein</fullName>
    </submittedName>
</protein>
<organism evidence="7 8">
    <name type="scientific">Neobacillus thermocopriae</name>
    <dbReference type="NCBI Taxonomy" id="1215031"/>
    <lineage>
        <taxon>Bacteria</taxon>
        <taxon>Bacillati</taxon>
        <taxon>Bacillota</taxon>
        <taxon>Bacilli</taxon>
        <taxon>Bacillales</taxon>
        <taxon>Bacillaceae</taxon>
        <taxon>Neobacillus</taxon>
    </lineage>
</organism>
<dbReference type="GO" id="GO:0000160">
    <property type="term" value="P:phosphorelay signal transduction system"/>
    <property type="evidence" value="ECO:0007669"/>
    <property type="project" value="InterPro"/>
</dbReference>
<comment type="caution">
    <text evidence="4">Lacks conserved residue(s) required for the propagation of feature annotation.</text>
</comment>
<proteinExistence type="predicted"/>
<accession>A0A6B3TPI0</accession>
<dbReference type="InterPro" id="IPR009057">
    <property type="entry name" value="Homeodomain-like_sf"/>
</dbReference>
<keyword evidence="8" id="KW-1185">Reference proteome</keyword>
<gene>
    <name evidence="7" type="ORF">G4Z05_03845</name>
</gene>
<dbReference type="InterPro" id="IPR020449">
    <property type="entry name" value="Tscrpt_reg_AraC-type_HTH"/>
</dbReference>
<dbReference type="InterPro" id="IPR018060">
    <property type="entry name" value="HTH_AraC"/>
</dbReference>
<evidence type="ECO:0000256" key="3">
    <source>
        <dbReference type="ARBA" id="ARBA00023163"/>
    </source>
</evidence>
<sequence>MEGKWLIADRDLNEREGLKWLLKTSSIPVTSIFMASDFQEFRHVFEREVPHIVLIELDMIGKEDWSNFCDLIQIYEPILLLTSAEATFEKARLAVDLQALDLMIKPFSAKRVKTALQKASRKLTVTHSQKKSIYSNSYKERSFESLFLPGAAIEENYFVAACKTESIDALRTLYSFLSEYPFKDVRGIFGLNDMVILLFTEHCSNVTEQCQKALRRWEEEYSEPLAIVVQIDKSSKMTLYEKYKETRKMLEITYYKGYRQVVAFNESPKWVQRDPFLAPPEQQAWIEMLHNFSLDEIKDWLYDEFLQLTMPYPDPGLVRIRLTSILAQVRRFMKTYHLDENLAYEKEYHHIFNSILYDTVLYRTVQNFILFLQNIFEGAKSNIRNVTQDPIERGIMYIEANYSKSNLKLKDVAEYVERNPSYFSHLLMSKTGLSFKDVLTKIRMKEAKKLLIETSKPIKEISKLVGYQNSNYFSRMFKETTGISPKEFRLQKMNP</sequence>
<evidence type="ECO:0000259" key="5">
    <source>
        <dbReference type="PROSITE" id="PS01124"/>
    </source>
</evidence>
<evidence type="ECO:0000256" key="1">
    <source>
        <dbReference type="ARBA" id="ARBA00023015"/>
    </source>
</evidence>
<dbReference type="SUPFAM" id="SSF46689">
    <property type="entry name" value="Homeodomain-like"/>
    <property type="match status" value="1"/>
</dbReference>
<keyword evidence="2" id="KW-0238">DNA-binding</keyword>
<dbReference type="EMBL" id="JAAIUV010000004">
    <property type="protein sequence ID" value="NEX78021.1"/>
    <property type="molecule type" value="Genomic_DNA"/>
</dbReference>
<dbReference type="PANTHER" id="PTHR43280:SF28">
    <property type="entry name" value="HTH-TYPE TRANSCRIPTIONAL ACTIVATOR RHAS"/>
    <property type="match status" value="1"/>
</dbReference>
<dbReference type="SMART" id="SM00448">
    <property type="entry name" value="REC"/>
    <property type="match status" value="1"/>
</dbReference>
<comment type="caution">
    <text evidence="7">The sequence shown here is derived from an EMBL/GenBank/DDBJ whole genome shotgun (WGS) entry which is preliminary data.</text>
</comment>
<dbReference type="Gene3D" id="3.40.50.2300">
    <property type="match status" value="1"/>
</dbReference>
<dbReference type="RefSeq" id="WP_163250552.1">
    <property type="nucleotide sequence ID" value="NZ_JAAIUV010000004.1"/>
</dbReference>
<reference evidence="7" key="1">
    <citation type="submission" date="2020-02" db="EMBL/GenBank/DDBJ databases">
        <title>Bacillus sedimentmangrovi sp. nov., isolated from sediment of the mangrove ecosystem.</title>
        <authorList>
            <person name="Liu G."/>
        </authorList>
    </citation>
    <scope>NUCLEOTIDE SEQUENCE [LARGE SCALE GENOMIC DNA]</scope>
    <source>
        <strain evidence="7">SgZ-7</strain>
    </source>
</reference>
<dbReference type="Proteomes" id="UP000481621">
    <property type="component" value="Unassembled WGS sequence"/>
</dbReference>
<evidence type="ECO:0000313" key="7">
    <source>
        <dbReference type="EMBL" id="NEX78021.1"/>
    </source>
</evidence>
<dbReference type="InterPro" id="IPR001789">
    <property type="entry name" value="Sig_transdc_resp-reg_receiver"/>
</dbReference>
<dbReference type="PROSITE" id="PS01124">
    <property type="entry name" value="HTH_ARAC_FAMILY_2"/>
    <property type="match status" value="1"/>
</dbReference>
<feature type="domain" description="Response regulatory" evidence="6">
    <location>
        <begin position="4"/>
        <end position="120"/>
    </location>
</feature>
<evidence type="ECO:0000259" key="6">
    <source>
        <dbReference type="PROSITE" id="PS50110"/>
    </source>
</evidence>
<dbReference type="PRINTS" id="PR00032">
    <property type="entry name" value="HTHARAC"/>
</dbReference>
<evidence type="ECO:0000256" key="2">
    <source>
        <dbReference type="ARBA" id="ARBA00023125"/>
    </source>
</evidence>
<dbReference type="AlphaFoldDB" id="A0A6B3TPI0"/>
<dbReference type="PANTHER" id="PTHR43280">
    <property type="entry name" value="ARAC-FAMILY TRANSCRIPTIONAL REGULATOR"/>
    <property type="match status" value="1"/>
</dbReference>
<dbReference type="SUPFAM" id="SSF52172">
    <property type="entry name" value="CheY-like"/>
    <property type="match status" value="1"/>
</dbReference>
<evidence type="ECO:0000256" key="4">
    <source>
        <dbReference type="PROSITE-ProRule" id="PRU00169"/>
    </source>
</evidence>
<dbReference type="Pfam" id="PF12833">
    <property type="entry name" value="HTH_18"/>
    <property type="match status" value="1"/>
</dbReference>
<dbReference type="SMART" id="SM00342">
    <property type="entry name" value="HTH_ARAC"/>
    <property type="match status" value="1"/>
</dbReference>
<evidence type="ECO:0000313" key="8">
    <source>
        <dbReference type="Proteomes" id="UP000481621"/>
    </source>
</evidence>
<dbReference type="GO" id="GO:0043565">
    <property type="term" value="F:sequence-specific DNA binding"/>
    <property type="evidence" value="ECO:0007669"/>
    <property type="project" value="InterPro"/>
</dbReference>